<reference evidence="10" key="1">
    <citation type="submission" date="2020-05" db="EMBL/GenBank/DDBJ databases">
        <authorList>
            <person name="Chiriac C."/>
            <person name="Salcher M."/>
            <person name="Ghai R."/>
            <person name="Kavagutti S V."/>
        </authorList>
    </citation>
    <scope>NUCLEOTIDE SEQUENCE</scope>
</reference>
<feature type="transmembrane region" description="Helical" evidence="8">
    <location>
        <begin position="32"/>
        <end position="50"/>
    </location>
</feature>
<evidence type="ECO:0000256" key="2">
    <source>
        <dbReference type="ARBA" id="ARBA00022448"/>
    </source>
</evidence>
<feature type="transmembrane region" description="Helical" evidence="8">
    <location>
        <begin position="327"/>
        <end position="346"/>
    </location>
</feature>
<gene>
    <name evidence="10" type="ORF">UFOPK3402_00229</name>
</gene>
<dbReference type="GO" id="GO:0016020">
    <property type="term" value="C:membrane"/>
    <property type="evidence" value="ECO:0007669"/>
    <property type="project" value="UniProtKB-SubCell"/>
</dbReference>
<evidence type="ECO:0000313" key="10">
    <source>
        <dbReference type="EMBL" id="CAB4861439.1"/>
    </source>
</evidence>
<feature type="transmembrane region" description="Helical" evidence="8">
    <location>
        <begin position="295"/>
        <end position="315"/>
    </location>
</feature>
<feature type="transmembrane region" description="Helical" evidence="8">
    <location>
        <begin position="173"/>
        <end position="192"/>
    </location>
</feature>
<evidence type="ECO:0000256" key="5">
    <source>
        <dbReference type="ARBA" id="ARBA00022989"/>
    </source>
</evidence>
<feature type="transmembrane region" description="Helical" evidence="8">
    <location>
        <begin position="358"/>
        <end position="379"/>
    </location>
</feature>
<evidence type="ECO:0000256" key="1">
    <source>
        <dbReference type="ARBA" id="ARBA00004141"/>
    </source>
</evidence>
<proteinExistence type="predicted"/>
<dbReference type="EMBL" id="CAFBLS010000017">
    <property type="protein sequence ID" value="CAB4861439.1"/>
    <property type="molecule type" value="Genomic_DNA"/>
</dbReference>
<name>A0A6J7CZ66_9ZZZZ</name>
<feature type="transmembrane region" description="Helical" evidence="8">
    <location>
        <begin position="6"/>
        <end position="25"/>
    </location>
</feature>
<dbReference type="AlphaFoldDB" id="A0A6J7CZ66"/>
<evidence type="ECO:0000256" key="8">
    <source>
        <dbReference type="SAM" id="Phobius"/>
    </source>
</evidence>
<protein>
    <submittedName>
        <fullName evidence="10">Unannotated protein</fullName>
    </submittedName>
</protein>
<dbReference type="GO" id="GO:0015297">
    <property type="term" value="F:antiporter activity"/>
    <property type="evidence" value="ECO:0007669"/>
    <property type="project" value="UniProtKB-KW"/>
</dbReference>
<keyword evidence="4 8" id="KW-0812">Transmembrane</keyword>
<feature type="transmembrane region" description="Helical" evidence="8">
    <location>
        <begin position="115"/>
        <end position="134"/>
    </location>
</feature>
<dbReference type="Gene3D" id="1.20.1530.20">
    <property type="match status" value="1"/>
</dbReference>
<sequence>MHTDLVSLVTIAAIAAAVPLFVGLVRLRVADVVLLIGLGILFGPSAIDLIRVTGAITLLSELGLGMLFFLAGLELEERAIRGESGRLAAIGWGSSLLLAGVAAAVLQVTGLVDDSLGVAIALTSTALGTLLPVLRDSGDLSGRMGTLFMGAGAWGEFGPIIAIAVLLGSQSKFVALLTLAAFVGIAVALAVLPQRFRNRRINALIEVGHHTSAQTAVRLTMLVIILLLAVADGFGLDAVLGAFAAGIIVRRFSPPAEDSIVLGKIEAIGFGFLIPVFFVVSGANLDIGSIVEHPLLLVLFFFLLLLVRGLPQFFIYRRALPATAERARFSLLVATGLPIIVAVTTLETADGLMRPANAAALVGAGALSVLVFPMVGGLITRRSSGQARAANTE</sequence>
<comment type="subcellular location">
    <subcellularLocation>
        <location evidence="1">Membrane</location>
        <topology evidence="1">Multi-pass membrane protein</topology>
    </subcellularLocation>
</comment>
<dbReference type="PANTHER" id="PTHR43562:SF1">
    <property type="entry name" value="NA(+)_H(+) ANTIPORTER YJBQ-RELATED"/>
    <property type="match status" value="1"/>
</dbReference>
<keyword evidence="5 8" id="KW-1133">Transmembrane helix</keyword>
<feature type="transmembrane region" description="Helical" evidence="8">
    <location>
        <begin position="146"/>
        <end position="167"/>
    </location>
</feature>
<feature type="domain" description="Cation/H+ exchanger transmembrane" evidence="9">
    <location>
        <begin position="14"/>
        <end position="375"/>
    </location>
</feature>
<evidence type="ECO:0000256" key="4">
    <source>
        <dbReference type="ARBA" id="ARBA00022692"/>
    </source>
</evidence>
<dbReference type="InterPro" id="IPR006153">
    <property type="entry name" value="Cation/H_exchanger_TM"/>
</dbReference>
<dbReference type="PANTHER" id="PTHR43562">
    <property type="entry name" value="NAPA-TYPE SODIUM/HYDROGEN ANTIPORTER"/>
    <property type="match status" value="1"/>
</dbReference>
<keyword evidence="3" id="KW-0050">Antiport</keyword>
<feature type="transmembrane region" description="Helical" evidence="8">
    <location>
        <begin position="56"/>
        <end position="75"/>
    </location>
</feature>
<dbReference type="InterPro" id="IPR038770">
    <property type="entry name" value="Na+/solute_symporter_sf"/>
</dbReference>
<evidence type="ECO:0000259" key="9">
    <source>
        <dbReference type="Pfam" id="PF00999"/>
    </source>
</evidence>
<dbReference type="Pfam" id="PF00999">
    <property type="entry name" value="Na_H_Exchanger"/>
    <property type="match status" value="1"/>
</dbReference>
<evidence type="ECO:0000256" key="7">
    <source>
        <dbReference type="ARBA" id="ARBA00023136"/>
    </source>
</evidence>
<accession>A0A6J7CZ66</accession>
<evidence type="ECO:0000256" key="6">
    <source>
        <dbReference type="ARBA" id="ARBA00023065"/>
    </source>
</evidence>
<keyword evidence="7 8" id="KW-0472">Membrane</keyword>
<keyword evidence="2" id="KW-0813">Transport</keyword>
<feature type="transmembrane region" description="Helical" evidence="8">
    <location>
        <begin position="87"/>
        <end position="109"/>
    </location>
</feature>
<organism evidence="10">
    <name type="scientific">freshwater metagenome</name>
    <dbReference type="NCBI Taxonomy" id="449393"/>
    <lineage>
        <taxon>unclassified sequences</taxon>
        <taxon>metagenomes</taxon>
        <taxon>ecological metagenomes</taxon>
    </lineage>
</organism>
<evidence type="ECO:0000256" key="3">
    <source>
        <dbReference type="ARBA" id="ARBA00022449"/>
    </source>
</evidence>
<keyword evidence="6" id="KW-0406">Ion transport</keyword>
<dbReference type="GO" id="GO:1902600">
    <property type="term" value="P:proton transmembrane transport"/>
    <property type="evidence" value="ECO:0007669"/>
    <property type="project" value="InterPro"/>
</dbReference>